<sequence length="59" mass="6179">MWCTAGASAAAAGARRLVVTHLGPFLDPAQAVARAGTRHDGPVEHAAPNRTFRVRGTTR</sequence>
<dbReference type="EMBL" id="CP019724">
    <property type="protein sequence ID" value="AQS68431.1"/>
    <property type="molecule type" value="Genomic_DNA"/>
</dbReference>
<name>A0A1S6J9M1_9ACTN</name>
<dbReference type="Proteomes" id="UP000189443">
    <property type="component" value="Chromosome"/>
</dbReference>
<dbReference type="KEGG" id="spac:B1H29_17160"/>
<reference evidence="1 2" key="1">
    <citation type="submission" date="2017-02" db="EMBL/GenBank/DDBJ databases">
        <title>Streptomyces pactum ACT12 Genome sequencing and assembly.</title>
        <authorList>
            <person name="Xue Q."/>
            <person name="Yan X."/>
            <person name="Jia L."/>
            <person name="Yan H."/>
        </authorList>
    </citation>
    <scope>NUCLEOTIDE SEQUENCE [LARGE SCALE GENOMIC DNA]</scope>
    <source>
        <strain evidence="1 2">ACT12</strain>
    </source>
</reference>
<evidence type="ECO:0000313" key="1">
    <source>
        <dbReference type="EMBL" id="AQS68431.1"/>
    </source>
</evidence>
<protein>
    <recommendedName>
        <fullName evidence="3">Metallo-beta-lactamase domain-containing protein</fullName>
    </recommendedName>
</protein>
<keyword evidence="2" id="KW-1185">Reference proteome</keyword>
<accession>A0A1S6J9M1</accession>
<dbReference type="AlphaFoldDB" id="A0A1S6J9M1"/>
<proteinExistence type="predicted"/>
<gene>
    <name evidence="1" type="ORF">B1H29_17160</name>
</gene>
<evidence type="ECO:0000313" key="2">
    <source>
        <dbReference type="Proteomes" id="UP000189443"/>
    </source>
</evidence>
<organism evidence="1 2">
    <name type="scientific">Streptomyces pactum</name>
    <dbReference type="NCBI Taxonomy" id="68249"/>
    <lineage>
        <taxon>Bacteria</taxon>
        <taxon>Bacillati</taxon>
        <taxon>Actinomycetota</taxon>
        <taxon>Actinomycetes</taxon>
        <taxon>Kitasatosporales</taxon>
        <taxon>Streptomycetaceae</taxon>
        <taxon>Streptomyces</taxon>
    </lineage>
</organism>
<evidence type="ECO:0008006" key="3">
    <source>
        <dbReference type="Google" id="ProtNLM"/>
    </source>
</evidence>